<proteinExistence type="predicted"/>
<organism evidence="1 2">
    <name type="scientific">Dorcoceras hygrometricum</name>
    <dbReference type="NCBI Taxonomy" id="472368"/>
    <lineage>
        <taxon>Eukaryota</taxon>
        <taxon>Viridiplantae</taxon>
        <taxon>Streptophyta</taxon>
        <taxon>Embryophyta</taxon>
        <taxon>Tracheophyta</taxon>
        <taxon>Spermatophyta</taxon>
        <taxon>Magnoliopsida</taxon>
        <taxon>eudicotyledons</taxon>
        <taxon>Gunneridae</taxon>
        <taxon>Pentapetalae</taxon>
        <taxon>asterids</taxon>
        <taxon>lamiids</taxon>
        <taxon>Lamiales</taxon>
        <taxon>Gesneriaceae</taxon>
        <taxon>Didymocarpoideae</taxon>
        <taxon>Trichosporeae</taxon>
        <taxon>Loxocarpinae</taxon>
        <taxon>Dorcoceras</taxon>
    </lineage>
</organism>
<dbReference type="Proteomes" id="UP000250235">
    <property type="component" value="Unassembled WGS sequence"/>
</dbReference>
<evidence type="ECO:0000313" key="1">
    <source>
        <dbReference type="EMBL" id="KZV30527.1"/>
    </source>
</evidence>
<keyword evidence="2" id="KW-1185">Reference proteome</keyword>
<accession>A0A2Z7BEZ8</accession>
<dbReference type="EMBL" id="KV008257">
    <property type="protein sequence ID" value="KZV30527.1"/>
    <property type="molecule type" value="Genomic_DNA"/>
</dbReference>
<sequence length="68" mass="7612">MPFGLVETTTFWLSGGDSDDLIFDSLYSASTLRIFPDGESCRDTLATIHGTLSSPIADCRQLRLKREW</sequence>
<gene>
    <name evidence="1" type="ORF">F511_16771</name>
</gene>
<reference evidence="1 2" key="1">
    <citation type="journal article" date="2015" name="Proc. Natl. Acad. Sci. U.S.A.">
        <title>The resurrection genome of Boea hygrometrica: A blueprint for survival of dehydration.</title>
        <authorList>
            <person name="Xiao L."/>
            <person name="Yang G."/>
            <person name="Zhang L."/>
            <person name="Yang X."/>
            <person name="Zhao S."/>
            <person name="Ji Z."/>
            <person name="Zhou Q."/>
            <person name="Hu M."/>
            <person name="Wang Y."/>
            <person name="Chen M."/>
            <person name="Xu Y."/>
            <person name="Jin H."/>
            <person name="Xiao X."/>
            <person name="Hu G."/>
            <person name="Bao F."/>
            <person name="Hu Y."/>
            <person name="Wan P."/>
            <person name="Li L."/>
            <person name="Deng X."/>
            <person name="Kuang T."/>
            <person name="Xiang C."/>
            <person name="Zhu J.K."/>
            <person name="Oliver M.J."/>
            <person name="He Y."/>
        </authorList>
    </citation>
    <scope>NUCLEOTIDE SEQUENCE [LARGE SCALE GENOMIC DNA]</scope>
    <source>
        <strain evidence="2">cv. XS01</strain>
    </source>
</reference>
<dbReference type="AlphaFoldDB" id="A0A2Z7BEZ8"/>
<name>A0A2Z7BEZ8_9LAMI</name>
<evidence type="ECO:0000313" key="2">
    <source>
        <dbReference type="Proteomes" id="UP000250235"/>
    </source>
</evidence>
<protein>
    <submittedName>
        <fullName evidence="1">Uncharacterized protein</fullName>
    </submittedName>
</protein>